<sequence>MRVFISAEVSREQEERLKKAGFSVTAFPLIKTSPLPFEPEEAYRFNPDFVVISSKNGVKHFFSRVSPSEFKNAKFIAVGSSTSQKLRELGIEPLIPENFSGEGVIELLKTLDLKGKRFLIVRPKVARKLVSEFLSEQGAVVKELLVYETVPDSSRKEQLQREIQNGFEVLAFTSPSNFKAFLELLGDSSEELLRRAKLIPIGHVTAKAIEKRGFKVFKIPSTYTLDGIVELIISELKTN</sequence>
<dbReference type="Proteomes" id="UP000295777">
    <property type="component" value="Unassembled WGS sequence"/>
</dbReference>
<dbReference type="EMBL" id="SMFV01000002">
    <property type="protein sequence ID" value="TCK05228.1"/>
    <property type="molecule type" value="Genomic_DNA"/>
</dbReference>
<keyword evidence="12" id="KW-1185">Reference proteome</keyword>
<dbReference type="EC" id="4.2.1.75" evidence="3 9"/>
<protein>
    <recommendedName>
        <fullName evidence="7 9">Uroporphyrinogen-III synthase</fullName>
        <ecNumber evidence="3 9">4.2.1.75</ecNumber>
    </recommendedName>
</protein>
<dbReference type="InterPro" id="IPR003754">
    <property type="entry name" value="4pyrrol_synth_uPrphyn_synth"/>
</dbReference>
<evidence type="ECO:0000256" key="6">
    <source>
        <dbReference type="ARBA" id="ARBA00037589"/>
    </source>
</evidence>
<evidence type="ECO:0000256" key="9">
    <source>
        <dbReference type="RuleBase" id="RU366031"/>
    </source>
</evidence>
<organism evidence="11 12">
    <name type="scientific">Phorcysia thermohydrogeniphila</name>
    <dbReference type="NCBI Taxonomy" id="936138"/>
    <lineage>
        <taxon>Bacteria</taxon>
        <taxon>Pseudomonadati</taxon>
        <taxon>Aquificota</taxon>
        <taxon>Aquificia</taxon>
        <taxon>Desulfurobacteriales</taxon>
        <taxon>Desulfurobacteriaceae</taxon>
        <taxon>Phorcysia</taxon>
    </lineage>
</organism>
<dbReference type="InterPro" id="IPR039793">
    <property type="entry name" value="UROS/Hem4"/>
</dbReference>
<comment type="similarity">
    <text evidence="2 9">Belongs to the uroporphyrinogen-III synthase family.</text>
</comment>
<evidence type="ECO:0000259" key="10">
    <source>
        <dbReference type="Pfam" id="PF02602"/>
    </source>
</evidence>
<evidence type="ECO:0000313" key="11">
    <source>
        <dbReference type="EMBL" id="TCK05228.1"/>
    </source>
</evidence>
<feature type="domain" description="Tetrapyrrole biosynthesis uroporphyrinogen III synthase" evidence="10">
    <location>
        <begin position="14"/>
        <end position="230"/>
    </location>
</feature>
<evidence type="ECO:0000256" key="5">
    <source>
        <dbReference type="ARBA" id="ARBA00023244"/>
    </source>
</evidence>
<dbReference type="GO" id="GO:0004852">
    <property type="term" value="F:uroporphyrinogen-III synthase activity"/>
    <property type="evidence" value="ECO:0007669"/>
    <property type="project" value="UniProtKB-UniRule"/>
</dbReference>
<dbReference type="GO" id="GO:0006780">
    <property type="term" value="P:uroporphyrinogen III biosynthetic process"/>
    <property type="evidence" value="ECO:0007669"/>
    <property type="project" value="UniProtKB-UniRule"/>
</dbReference>
<dbReference type="UniPathway" id="UPA00251">
    <property type="reaction ID" value="UER00320"/>
</dbReference>
<comment type="pathway">
    <text evidence="1 9">Porphyrin-containing compound metabolism; protoporphyrin-IX biosynthesis; coproporphyrinogen-III from 5-aminolevulinate: step 3/4.</text>
</comment>
<comment type="caution">
    <text evidence="11">The sequence shown here is derived from an EMBL/GenBank/DDBJ whole genome shotgun (WGS) entry which is preliminary data.</text>
</comment>
<dbReference type="InterPro" id="IPR036108">
    <property type="entry name" value="4pyrrol_syn_uPrphyn_synt_sf"/>
</dbReference>
<dbReference type="CDD" id="cd06578">
    <property type="entry name" value="HemD"/>
    <property type="match status" value="1"/>
</dbReference>
<evidence type="ECO:0000256" key="7">
    <source>
        <dbReference type="ARBA" id="ARBA00040167"/>
    </source>
</evidence>
<dbReference type="PANTHER" id="PTHR38042:SF1">
    <property type="entry name" value="UROPORPHYRINOGEN-III SYNTHASE, CHLOROPLASTIC"/>
    <property type="match status" value="1"/>
</dbReference>
<evidence type="ECO:0000256" key="2">
    <source>
        <dbReference type="ARBA" id="ARBA00008133"/>
    </source>
</evidence>
<dbReference type="PANTHER" id="PTHR38042">
    <property type="entry name" value="UROPORPHYRINOGEN-III SYNTHASE, CHLOROPLASTIC"/>
    <property type="match status" value="1"/>
</dbReference>
<dbReference type="OrthoDB" id="9815856at2"/>
<keyword evidence="4 9" id="KW-0456">Lyase</keyword>
<keyword evidence="5 9" id="KW-0627">Porphyrin biosynthesis</keyword>
<name>A0A4R1GBR3_9BACT</name>
<dbReference type="SUPFAM" id="SSF69618">
    <property type="entry name" value="HemD-like"/>
    <property type="match status" value="1"/>
</dbReference>
<evidence type="ECO:0000256" key="3">
    <source>
        <dbReference type="ARBA" id="ARBA00013109"/>
    </source>
</evidence>
<reference evidence="11 12" key="1">
    <citation type="submission" date="2019-03" db="EMBL/GenBank/DDBJ databases">
        <title>Genomic Encyclopedia of Archaeal and Bacterial Type Strains, Phase II (KMG-II): from individual species to whole genera.</title>
        <authorList>
            <person name="Goeker M."/>
        </authorList>
    </citation>
    <scope>NUCLEOTIDE SEQUENCE [LARGE SCALE GENOMIC DNA]</scope>
    <source>
        <strain evidence="11 12">DSM 24425</strain>
    </source>
</reference>
<proteinExistence type="inferred from homology"/>
<evidence type="ECO:0000256" key="1">
    <source>
        <dbReference type="ARBA" id="ARBA00004772"/>
    </source>
</evidence>
<dbReference type="AlphaFoldDB" id="A0A4R1GBR3"/>
<evidence type="ECO:0000256" key="8">
    <source>
        <dbReference type="ARBA" id="ARBA00048617"/>
    </source>
</evidence>
<evidence type="ECO:0000256" key="4">
    <source>
        <dbReference type="ARBA" id="ARBA00023239"/>
    </source>
</evidence>
<comment type="function">
    <text evidence="6 9">Catalyzes cyclization of the linear tetrapyrrole, hydroxymethylbilane, to the macrocyclic uroporphyrinogen III.</text>
</comment>
<evidence type="ECO:0000313" key="12">
    <source>
        <dbReference type="Proteomes" id="UP000295777"/>
    </source>
</evidence>
<dbReference type="Gene3D" id="3.40.50.10090">
    <property type="match status" value="2"/>
</dbReference>
<accession>A0A4R1GBR3</accession>
<comment type="catalytic activity">
    <reaction evidence="8 9">
        <text>hydroxymethylbilane = uroporphyrinogen III + H2O</text>
        <dbReference type="Rhea" id="RHEA:18965"/>
        <dbReference type="ChEBI" id="CHEBI:15377"/>
        <dbReference type="ChEBI" id="CHEBI:57308"/>
        <dbReference type="ChEBI" id="CHEBI:57845"/>
        <dbReference type="EC" id="4.2.1.75"/>
    </reaction>
</comment>
<dbReference type="Pfam" id="PF02602">
    <property type="entry name" value="HEM4"/>
    <property type="match status" value="1"/>
</dbReference>
<dbReference type="RefSeq" id="WP_132525763.1">
    <property type="nucleotide sequence ID" value="NZ_SMFV01000002.1"/>
</dbReference>
<gene>
    <name evidence="11" type="ORF">CLV27_0654</name>
</gene>
<dbReference type="GO" id="GO:0006782">
    <property type="term" value="P:protoporphyrinogen IX biosynthetic process"/>
    <property type="evidence" value="ECO:0007669"/>
    <property type="project" value="UniProtKB-UniRule"/>
</dbReference>